<comment type="caution">
    <text evidence="1">The sequence shown here is derived from an EMBL/GenBank/DDBJ whole genome shotgun (WGS) entry which is preliminary data.</text>
</comment>
<reference evidence="1" key="1">
    <citation type="journal article" date="2015" name="Proc. Natl. Acad. Sci. U.S.A.">
        <title>Networks of energetic and metabolic interactions define dynamics in microbial communities.</title>
        <authorList>
            <person name="Embree M."/>
            <person name="Liu J.K."/>
            <person name="Al-Bassam M.M."/>
            <person name="Zengler K."/>
        </authorList>
    </citation>
    <scope>NUCLEOTIDE SEQUENCE</scope>
</reference>
<name>A0A0W8G3J5_9ZZZZ</name>
<evidence type="ECO:0000313" key="1">
    <source>
        <dbReference type="EMBL" id="KUG27727.1"/>
    </source>
</evidence>
<sequence length="474" mass="51383">MRSVSRVVCFLAAWLVVTALPAWCLDVRMAGDGRIFGNFFLHHNYTGWNADGTQTEDPVNFFQRFRLRTDFLTHENLSFRLGLRVDDENWGHGTFTADAPEVSIEVYLAYLQFKWPDTDIRITAGYQPVSMPATEAFYDSPIMANDDGDQATSALVLTAPVWGEAVSLNAGFTRFVDTNGAFDTDTTQVADEFDAFFLTAPVTLDGVSFTPWGMVGVLGKGADLGDLATGLRSAGSYLPPDSREYNQTASWWAGTTLEVTAFDPIKISMDFAYGSSANALQSSRRRGWFADAAVEYTGLSFMTPGIYGWAASGENASLSDGSERIPVVMPKWGPATSFLFDCDQALADASMETDPTGTMGFAVALKDISIIEDLTSRLTFAMVFGTNSAAGIRRALAVSGGNGGYMTMGQTLAVGEQLVGVNFDHSYDLFENLTLTLETGYAQGLGFQSNIWGHRFAAAAAPAWKCGLGMTYTF</sequence>
<protein>
    <submittedName>
        <fullName evidence="1">Uncharacterized protein</fullName>
    </submittedName>
</protein>
<proteinExistence type="predicted"/>
<accession>A0A0W8G3J5</accession>
<gene>
    <name evidence="1" type="ORF">ASZ90_002415</name>
</gene>
<dbReference type="AlphaFoldDB" id="A0A0W8G3J5"/>
<dbReference type="NCBIfam" id="NF033939">
    <property type="entry name" value="DESULF_POR1"/>
    <property type="match status" value="1"/>
</dbReference>
<organism evidence="1">
    <name type="scientific">hydrocarbon metagenome</name>
    <dbReference type="NCBI Taxonomy" id="938273"/>
    <lineage>
        <taxon>unclassified sequences</taxon>
        <taxon>metagenomes</taxon>
        <taxon>ecological metagenomes</taxon>
    </lineage>
</organism>
<dbReference type="InterPro" id="IPR059232">
    <property type="entry name" value="Porin_put"/>
</dbReference>
<dbReference type="EMBL" id="LNQE01000294">
    <property type="protein sequence ID" value="KUG27727.1"/>
    <property type="molecule type" value="Genomic_DNA"/>
</dbReference>